<dbReference type="GO" id="GO:0032355">
    <property type="term" value="P:response to estradiol"/>
    <property type="evidence" value="ECO:0007669"/>
    <property type="project" value="TreeGrafter"/>
</dbReference>
<dbReference type="InterPro" id="IPR011030">
    <property type="entry name" value="Lipovitellin_superhlx_dom"/>
</dbReference>
<dbReference type="Ensembl" id="ENSGACT00000012842.1">
    <property type="protein sequence ID" value="ENSGACP00000012818.1"/>
    <property type="gene ID" value="ENSGACG00000009711.1"/>
</dbReference>
<comment type="caution">
    <text evidence="3">Lacks conserved residue(s) required for the propagation of feature annotation.</text>
</comment>
<dbReference type="InterPro" id="IPR015817">
    <property type="entry name" value="Vitellinogen_open_b-sht_sub1"/>
</dbReference>
<dbReference type="InterPro" id="IPR050733">
    <property type="entry name" value="Vitellogenin/Apolipophorin"/>
</dbReference>
<keyword evidence="2" id="KW-0325">Glycoprotein</keyword>
<organism evidence="5">
    <name type="scientific">Gasterosteus aculeatus</name>
    <name type="common">Three-spined stickleback</name>
    <dbReference type="NCBI Taxonomy" id="69293"/>
    <lineage>
        <taxon>Eukaryota</taxon>
        <taxon>Metazoa</taxon>
        <taxon>Chordata</taxon>
        <taxon>Craniata</taxon>
        <taxon>Vertebrata</taxon>
        <taxon>Euteleostomi</taxon>
        <taxon>Actinopterygii</taxon>
        <taxon>Neopterygii</taxon>
        <taxon>Teleostei</taxon>
        <taxon>Neoteleostei</taxon>
        <taxon>Acanthomorphata</taxon>
        <taxon>Eupercaria</taxon>
        <taxon>Perciformes</taxon>
        <taxon>Cottioidei</taxon>
        <taxon>Gasterosteales</taxon>
        <taxon>Gasterosteidae</taxon>
        <taxon>Gasterosteus</taxon>
    </lineage>
</organism>
<dbReference type="AlphaFoldDB" id="G3P5E5"/>
<dbReference type="Pfam" id="PF01347">
    <property type="entry name" value="Vitellogenin_N"/>
    <property type="match status" value="1"/>
</dbReference>
<dbReference type="PROSITE" id="PS51211">
    <property type="entry name" value="VITELLOGENIN"/>
    <property type="match status" value="1"/>
</dbReference>
<dbReference type="SUPFAM" id="SSF56968">
    <property type="entry name" value="Lipovitellin-phosvitin complex, beta-sheet shell regions"/>
    <property type="match status" value="1"/>
</dbReference>
<dbReference type="SMART" id="SM01169">
    <property type="entry name" value="DUF1943"/>
    <property type="match status" value="1"/>
</dbReference>
<proteinExistence type="predicted"/>
<name>G3P5E5_GASAC</name>
<dbReference type="SUPFAM" id="SSF48431">
    <property type="entry name" value="Lipovitellin-phosvitin complex, superhelical domain"/>
    <property type="match status" value="1"/>
</dbReference>
<dbReference type="Pfam" id="PF09172">
    <property type="entry name" value="Vit_open_b-sht"/>
    <property type="match status" value="1"/>
</dbReference>
<accession>G3P5E5</accession>
<dbReference type="PANTHER" id="PTHR23345:SF9">
    <property type="entry name" value="VITELLOGENIN-RELATED"/>
    <property type="match status" value="1"/>
</dbReference>
<dbReference type="InterPro" id="IPR015819">
    <property type="entry name" value="Lipid_transp_b-sht_shell"/>
</dbReference>
<feature type="domain" description="Vitellogenin" evidence="4">
    <location>
        <begin position="1"/>
        <end position="257"/>
    </location>
</feature>
<dbReference type="PANTHER" id="PTHR23345">
    <property type="entry name" value="VITELLOGENIN-RELATED"/>
    <property type="match status" value="1"/>
</dbReference>
<evidence type="ECO:0000256" key="2">
    <source>
        <dbReference type="ARBA" id="ARBA00023180"/>
    </source>
</evidence>
<dbReference type="Gene3D" id="2.20.50.20">
    <property type="entry name" value="Lipovitellin. Chain A, domain 3"/>
    <property type="match status" value="2"/>
</dbReference>
<evidence type="ECO:0000256" key="1">
    <source>
        <dbReference type="ARBA" id="ARBA00022761"/>
    </source>
</evidence>
<dbReference type="InterPro" id="IPR001747">
    <property type="entry name" value="Vitellogenin_N"/>
</dbReference>
<dbReference type="Gene3D" id="1.25.10.20">
    <property type="entry name" value="Vitellinogen, superhelical"/>
    <property type="match status" value="1"/>
</dbReference>
<dbReference type="GO" id="GO:0005319">
    <property type="term" value="F:lipid transporter activity"/>
    <property type="evidence" value="ECO:0007669"/>
    <property type="project" value="InterPro"/>
</dbReference>
<evidence type="ECO:0000256" key="3">
    <source>
        <dbReference type="PROSITE-ProRule" id="PRU00557"/>
    </source>
</evidence>
<dbReference type="GO" id="GO:0045735">
    <property type="term" value="F:nutrient reservoir activity"/>
    <property type="evidence" value="ECO:0007669"/>
    <property type="project" value="UniProtKB-KW"/>
</dbReference>
<dbReference type="InterPro" id="IPR015255">
    <property type="entry name" value="Vitellinogen_open_b-sht"/>
</dbReference>
<dbReference type="Bgee" id="ENSGACG00000009711">
    <property type="expression patterns" value="Expressed in head kidney and 2 other cell types or tissues"/>
</dbReference>
<dbReference type="FunFam" id="2.20.50.20:FF:000001">
    <property type="entry name" value="Vitellogenin 5"/>
    <property type="match status" value="1"/>
</dbReference>
<reference evidence="5" key="1">
    <citation type="submission" date="2006-01" db="EMBL/GenBank/DDBJ databases">
        <authorList>
            <person name="Lindblad-Toh K."/>
            <person name="Mauceli E."/>
            <person name="Grabherr M."/>
            <person name="Chang J.L."/>
            <person name="Lander E.S."/>
        </authorList>
    </citation>
    <scope>NUCLEOTIDE SEQUENCE [LARGE SCALE GENOMIC DNA]</scope>
</reference>
<evidence type="ECO:0000259" key="4">
    <source>
        <dbReference type="PROSITE" id="PS51211"/>
    </source>
</evidence>
<evidence type="ECO:0000313" key="5">
    <source>
        <dbReference type="Ensembl" id="ENSGACP00000012818.1"/>
    </source>
</evidence>
<protein>
    <recommendedName>
        <fullName evidence="4">Vitellogenin domain-containing protein</fullName>
    </recommendedName>
</protein>
<keyword evidence="1" id="KW-0758">Storage protein</keyword>
<sequence length="510" mass="55674">MVTADLEAITLIQSMFSEKKIQENPILREVVMLGYGTLVSKYCVENPACPAELVRPIHELAVQANKNDIEGLIMALKVLGNAGHPSSLKPITKFLPGIGSAAADLPLRAHIEAVQAMRNIAKREPKMIQDMALQLFMDKALHSEVRMAAAIVLFETKLPMGLVITLANNLLTEKSLQVSSFVYSYMKSMTRNTSPDLASVASACNVALRILSPKFDRLSYRFSRSLYVDTYNDPWMMGAAASAFYINDAATVLPRSIVAKARTYLAGAYADVVELGVRTEGMQEALLKIKEVPENADRMTKMRQVMKALSEWRATPSSQPLASVYVKVFGQEVAFANVDKDVFNQLIQLASGPAMKSYGRESLDALLAGVTLHYAKPLLLSEVRRIIPTSVGLPMELSLYTTAVAAASAEFKATVSPSLPADYQVAQLLKSDISMRTTISPSVSTHVYAVMGVNTAFLQAVLMSRAKVHTLLPAKLEARLDMIKGNFKLQLLPLKGVSKIASARVETFAI</sequence>
<reference evidence="5" key="2">
    <citation type="submission" date="2024-04" db="UniProtKB">
        <authorList>
            <consortium name="Ensembl"/>
        </authorList>
    </citation>
    <scope>IDENTIFICATION</scope>
</reference>
<dbReference type="GO" id="GO:0071391">
    <property type="term" value="P:cellular response to estrogen stimulus"/>
    <property type="evidence" value="ECO:0007669"/>
    <property type="project" value="TreeGrafter"/>
</dbReference>
<dbReference type="Gene3D" id="2.20.80.10">
    <property type="entry name" value="Lipovitellin-phosvitin complex, chain A, domain 4"/>
    <property type="match status" value="1"/>
</dbReference>